<dbReference type="OrthoDB" id="5790493at2"/>
<geneLocation type="plasmid" evidence="5 6">
    <name>unnamed1</name>
</geneLocation>
<dbReference type="InterPro" id="IPR027417">
    <property type="entry name" value="P-loop_NTPase"/>
</dbReference>
<dbReference type="KEGG" id="bfz:BAU07_26090"/>
<keyword evidence="6" id="KW-1185">Reference proteome</keyword>
<feature type="domain" description="Bacterial type II secretion system protein E" evidence="4">
    <location>
        <begin position="82"/>
        <end position="261"/>
    </location>
</feature>
<dbReference type="PANTHER" id="PTHR30258:SF3">
    <property type="entry name" value="SLL1921 PROTEIN"/>
    <property type="match status" value="1"/>
</dbReference>
<dbReference type="PANTHER" id="PTHR30258">
    <property type="entry name" value="TYPE II SECRETION SYSTEM PROTEIN GSPE-RELATED"/>
    <property type="match status" value="1"/>
</dbReference>
<evidence type="ECO:0000256" key="1">
    <source>
        <dbReference type="ARBA" id="ARBA00006611"/>
    </source>
</evidence>
<dbReference type="RefSeq" id="WP_066665780.1">
    <property type="nucleotide sequence ID" value="NZ_CBCSCL010000020.1"/>
</dbReference>
<dbReference type="Pfam" id="PF00437">
    <property type="entry name" value="T2SSE"/>
    <property type="match status" value="1"/>
</dbReference>
<organism evidence="5 6">
    <name type="scientific">Bordetella flabilis</name>
    <dbReference type="NCBI Taxonomy" id="463014"/>
    <lineage>
        <taxon>Bacteria</taxon>
        <taxon>Pseudomonadati</taxon>
        <taxon>Pseudomonadota</taxon>
        <taxon>Betaproteobacteria</taxon>
        <taxon>Burkholderiales</taxon>
        <taxon>Alcaligenaceae</taxon>
        <taxon>Bordetella</taxon>
    </lineage>
</organism>
<dbReference type="GO" id="GO:0005886">
    <property type="term" value="C:plasma membrane"/>
    <property type="evidence" value="ECO:0007669"/>
    <property type="project" value="TreeGrafter"/>
</dbReference>
<keyword evidence="2" id="KW-0547">Nucleotide-binding</keyword>
<dbReference type="Gene3D" id="3.40.50.300">
    <property type="entry name" value="P-loop containing nucleotide triphosphate hydrolases"/>
    <property type="match status" value="1"/>
</dbReference>
<gene>
    <name evidence="5" type="ORF">BAU07_26090</name>
</gene>
<comment type="similarity">
    <text evidence="1">Belongs to the GSP E family.</text>
</comment>
<accession>A0A193GMH5</accession>
<evidence type="ECO:0000259" key="4">
    <source>
        <dbReference type="Pfam" id="PF00437"/>
    </source>
</evidence>
<evidence type="ECO:0000256" key="3">
    <source>
        <dbReference type="ARBA" id="ARBA00022840"/>
    </source>
</evidence>
<proteinExistence type="inferred from homology"/>
<keyword evidence="3" id="KW-0067">ATP-binding</keyword>
<sequence length="318" mass="34466">MSRRLCDIDFIDLYLQTGSAFFKGLAGQDASITPAGDEFQTEIAEFRTLSEEMASRTGRREFSFIRDDVLYRVAVFSNPHQGVTYVMRQKKRWERTLAESGLSSATQEALLHPDLKGAVLVLGEMSSGKTSTISTAIEARLIKHGGLALVLEDPIETRLSGTIGKGLSLQLEVETYADELVRGMRSNADLFMIGEIRDGVTAAEFLQAGSNGHLLLASAHAQSIAHGLIRIRSLIGGPAADVNAIMSQSLALVIYQSLRRTPKSNGEGVNCRLTSETLLISGAPNEAAIREKINQGNFRALADEITAQKNAVRWSGTA</sequence>
<dbReference type="SUPFAM" id="SSF52540">
    <property type="entry name" value="P-loop containing nucleoside triphosphate hydrolases"/>
    <property type="match status" value="1"/>
</dbReference>
<dbReference type="EMBL" id="CP016173">
    <property type="protein sequence ID" value="ANN80803.1"/>
    <property type="molecule type" value="Genomic_DNA"/>
</dbReference>
<dbReference type="GO" id="GO:0005524">
    <property type="term" value="F:ATP binding"/>
    <property type="evidence" value="ECO:0007669"/>
    <property type="project" value="UniProtKB-KW"/>
</dbReference>
<protein>
    <recommendedName>
        <fullName evidence="4">Bacterial type II secretion system protein E domain-containing protein</fullName>
    </recommendedName>
</protein>
<dbReference type="AlphaFoldDB" id="A0A193GMH5"/>
<name>A0A193GMH5_9BORD</name>
<keyword evidence="5" id="KW-0614">Plasmid</keyword>
<reference evidence="5 6" key="1">
    <citation type="submission" date="2016-06" db="EMBL/GenBank/DDBJ databases">
        <title>Complete genome sequences of Bordetella bronchialis and Bordetella flabilis.</title>
        <authorList>
            <person name="LiPuma J.J."/>
            <person name="Spilker T."/>
        </authorList>
    </citation>
    <scope>NUCLEOTIDE SEQUENCE [LARGE SCALE GENOMIC DNA]</scope>
    <source>
        <strain evidence="5 6">AU10664</strain>
        <plasmid evidence="5 6">unnamed1</plasmid>
    </source>
</reference>
<evidence type="ECO:0000256" key="2">
    <source>
        <dbReference type="ARBA" id="ARBA00022741"/>
    </source>
</evidence>
<dbReference type="InterPro" id="IPR001482">
    <property type="entry name" value="T2SS/T4SS_dom"/>
</dbReference>
<dbReference type="Proteomes" id="UP000091926">
    <property type="component" value="Plasmid unnamed1"/>
</dbReference>
<evidence type="ECO:0000313" key="5">
    <source>
        <dbReference type="EMBL" id="ANN80803.1"/>
    </source>
</evidence>
<dbReference type="GO" id="GO:0016887">
    <property type="term" value="F:ATP hydrolysis activity"/>
    <property type="evidence" value="ECO:0007669"/>
    <property type="project" value="TreeGrafter"/>
</dbReference>
<evidence type="ECO:0000313" key="6">
    <source>
        <dbReference type="Proteomes" id="UP000091926"/>
    </source>
</evidence>